<dbReference type="PRINTS" id="PR00149">
    <property type="entry name" value="FUMRATELYASE"/>
</dbReference>
<accession>A0A2W4X3F3</accession>
<dbReference type="PROSITE" id="PS00163">
    <property type="entry name" value="FUMARATE_LYASES"/>
    <property type="match status" value="1"/>
</dbReference>
<comment type="caution">
    <text evidence="10">The sequence shown here is derived from an EMBL/GenBank/DDBJ whole genome shotgun (WGS) entry which is preliminary data.</text>
</comment>
<evidence type="ECO:0000256" key="5">
    <source>
        <dbReference type="ARBA" id="ARBA00023239"/>
    </source>
</evidence>
<evidence type="ECO:0000259" key="9">
    <source>
        <dbReference type="Pfam" id="PF14698"/>
    </source>
</evidence>
<dbReference type="Pfam" id="PF14698">
    <property type="entry name" value="ASL_C2"/>
    <property type="match status" value="1"/>
</dbReference>
<dbReference type="PANTHER" id="PTHR43814">
    <property type="entry name" value="ARGININOSUCCINATE LYASE"/>
    <property type="match status" value="1"/>
</dbReference>
<evidence type="ECO:0000256" key="3">
    <source>
        <dbReference type="ARBA" id="ARBA00022571"/>
    </source>
</evidence>
<dbReference type="PANTHER" id="PTHR43814:SF1">
    <property type="entry name" value="ARGININOSUCCINATE LYASE"/>
    <property type="match status" value="1"/>
</dbReference>
<dbReference type="AlphaFoldDB" id="A0A2W4X3F3"/>
<dbReference type="InterPro" id="IPR029419">
    <property type="entry name" value="Arg_succ_lyase_C"/>
</dbReference>
<evidence type="ECO:0000259" key="8">
    <source>
        <dbReference type="Pfam" id="PF00206"/>
    </source>
</evidence>
<gene>
    <name evidence="6 10" type="primary">argH</name>
    <name evidence="10" type="ORF">DCF15_14600</name>
</gene>
<dbReference type="STRING" id="1850361.GCA_001650195_03763"/>
<dbReference type="InterPro" id="IPR008948">
    <property type="entry name" value="L-Aspartase-like"/>
</dbReference>
<dbReference type="HAMAP" id="MF_00006">
    <property type="entry name" value="Arg_succ_lyase"/>
    <property type="match status" value="1"/>
</dbReference>
<sequence length="504" mass="55710">MVGSLSLSLLSRAASAGARTNTVSNQPINLTDNQPPQNPQNLQNAQTWSQRFESALHPAIARFNASIGFDIELLECDLTGSVAHAKMLAKVGVLSEAECEQIVSGLEDIRQQYRDGKFNPGIDEEDVHFAVEHRLIELVGAVGKKLHTARSRNDQVGTDLRLYLRGQIAQIRQRLKAFQQVIVTLAEQHVETLIPGYTHLQRAQPLSLAHHLLAYFEMSQRDWERLGDVLKRVNISPLGCGALAGTTFPIDRYYSAELLGFEEIYHNSLDGVSDRDFAIEFAAAASVIMVHLSRLSEEIILWASEEFRFVTLGDTCSTGSSIMPQKKNPDIPELVRGKTGRTFGHLQGLLVMMKGLPLAYNKDLQEDKEAIFDTVKTVSGCLEAMTILLQEGITFRTERLNQAVTEDFSNATDVADYLVTKDVPFREAYNLVGKVVKTSLAAGKLLKDLTMDEWRSLHPAFEEDIYAAIAPAQVVSARNSAGGTGFEQVRSALNRAQTLLTQAD</sequence>
<dbReference type="GO" id="GO:0004056">
    <property type="term" value="F:argininosuccinate lyase activity"/>
    <property type="evidence" value="ECO:0007669"/>
    <property type="project" value="UniProtKB-UniRule"/>
</dbReference>
<dbReference type="EC" id="4.3.2.1" evidence="2 6"/>
<comment type="similarity">
    <text evidence="6">Belongs to the lyase 1 family. Argininosuccinate lyase subfamily.</text>
</comment>
<keyword evidence="3 6" id="KW-0055">Arginine biosynthesis</keyword>
<dbReference type="Gene3D" id="1.10.40.30">
    <property type="entry name" value="Fumarase/aspartase (C-terminal domain)"/>
    <property type="match status" value="1"/>
</dbReference>
<evidence type="ECO:0000313" key="11">
    <source>
        <dbReference type="Proteomes" id="UP000249794"/>
    </source>
</evidence>
<evidence type="ECO:0000256" key="7">
    <source>
        <dbReference type="SAM" id="MobiDB-lite"/>
    </source>
</evidence>
<dbReference type="InterPro" id="IPR009049">
    <property type="entry name" value="Argininosuccinate_lyase"/>
</dbReference>
<keyword evidence="4 6" id="KW-0028">Amino-acid biosynthesis</keyword>
<evidence type="ECO:0000256" key="4">
    <source>
        <dbReference type="ARBA" id="ARBA00022605"/>
    </source>
</evidence>
<dbReference type="Proteomes" id="UP000249794">
    <property type="component" value="Unassembled WGS sequence"/>
</dbReference>
<dbReference type="FunFam" id="1.10.275.10:FF:000002">
    <property type="entry name" value="Argininosuccinate lyase"/>
    <property type="match status" value="1"/>
</dbReference>
<feature type="compositionally biased region" description="Polar residues" evidence="7">
    <location>
        <begin position="21"/>
        <end position="32"/>
    </location>
</feature>
<organism evidence="10 11">
    <name type="scientific">Phormidesmis priestleyi</name>
    <dbReference type="NCBI Taxonomy" id="268141"/>
    <lineage>
        <taxon>Bacteria</taxon>
        <taxon>Bacillati</taxon>
        <taxon>Cyanobacteriota</taxon>
        <taxon>Cyanophyceae</taxon>
        <taxon>Leptolyngbyales</taxon>
        <taxon>Leptolyngbyaceae</taxon>
        <taxon>Phormidesmis</taxon>
    </lineage>
</organism>
<name>A0A2W4X3F3_9CYAN</name>
<dbReference type="PRINTS" id="PR00145">
    <property type="entry name" value="ARGSUCLYASE"/>
</dbReference>
<dbReference type="CDD" id="cd01359">
    <property type="entry name" value="Argininosuccinate_lyase"/>
    <property type="match status" value="1"/>
</dbReference>
<dbReference type="Pfam" id="PF00206">
    <property type="entry name" value="Lyase_1"/>
    <property type="match status" value="1"/>
</dbReference>
<reference evidence="11" key="1">
    <citation type="submission" date="2018-04" db="EMBL/GenBank/DDBJ databases">
        <authorList>
            <person name="Cornet L."/>
        </authorList>
    </citation>
    <scope>NUCLEOTIDE SEQUENCE [LARGE SCALE GENOMIC DNA]</scope>
</reference>
<dbReference type="InterPro" id="IPR000362">
    <property type="entry name" value="Fumarate_lyase_fam"/>
</dbReference>
<evidence type="ECO:0000256" key="2">
    <source>
        <dbReference type="ARBA" id="ARBA00012338"/>
    </source>
</evidence>
<reference evidence="10 11" key="2">
    <citation type="submission" date="2018-06" db="EMBL/GenBank/DDBJ databases">
        <title>Metagenomic assembly of (sub)arctic Cyanobacteria and their associated microbiome from non-axenic cultures.</title>
        <authorList>
            <person name="Baurain D."/>
        </authorList>
    </citation>
    <scope>NUCLEOTIDE SEQUENCE [LARGE SCALE GENOMIC DNA]</scope>
    <source>
        <strain evidence="10">ULC027bin1</strain>
    </source>
</reference>
<evidence type="ECO:0000256" key="1">
    <source>
        <dbReference type="ARBA" id="ARBA00004941"/>
    </source>
</evidence>
<feature type="compositionally biased region" description="Low complexity" evidence="7">
    <location>
        <begin position="33"/>
        <end position="42"/>
    </location>
</feature>
<dbReference type="EMBL" id="QBMP01000163">
    <property type="protein sequence ID" value="PZO51676.1"/>
    <property type="molecule type" value="Genomic_DNA"/>
</dbReference>
<feature type="region of interest" description="Disordered" evidence="7">
    <location>
        <begin position="21"/>
        <end position="42"/>
    </location>
</feature>
<dbReference type="GO" id="GO:0005829">
    <property type="term" value="C:cytosol"/>
    <property type="evidence" value="ECO:0007669"/>
    <property type="project" value="TreeGrafter"/>
</dbReference>
<evidence type="ECO:0000256" key="6">
    <source>
        <dbReference type="HAMAP-Rule" id="MF_00006"/>
    </source>
</evidence>
<dbReference type="GO" id="GO:0042450">
    <property type="term" value="P:L-arginine biosynthetic process via ornithine"/>
    <property type="evidence" value="ECO:0007669"/>
    <property type="project" value="UniProtKB-UniRule"/>
</dbReference>
<comment type="subcellular location">
    <subcellularLocation>
        <location evidence="6">Cytoplasm</location>
    </subcellularLocation>
</comment>
<dbReference type="InterPro" id="IPR024083">
    <property type="entry name" value="Fumarase/histidase_N"/>
</dbReference>
<keyword evidence="6" id="KW-0963">Cytoplasm</keyword>
<dbReference type="NCBIfam" id="TIGR00838">
    <property type="entry name" value="argH"/>
    <property type="match status" value="1"/>
</dbReference>
<evidence type="ECO:0000313" key="10">
    <source>
        <dbReference type="EMBL" id="PZO51676.1"/>
    </source>
</evidence>
<dbReference type="SUPFAM" id="SSF48557">
    <property type="entry name" value="L-aspartase-like"/>
    <property type="match status" value="1"/>
</dbReference>
<feature type="domain" description="Argininosuccinate lyase C-terminal" evidence="9">
    <location>
        <begin position="408"/>
        <end position="475"/>
    </location>
</feature>
<feature type="domain" description="Fumarate lyase N-terminal" evidence="8">
    <location>
        <begin position="51"/>
        <end position="344"/>
    </location>
</feature>
<dbReference type="Gene3D" id="1.10.275.10">
    <property type="entry name" value="Fumarase/aspartase (N-terminal domain)"/>
    <property type="match status" value="1"/>
</dbReference>
<dbReference type="InterPro" id="IPR020557">
    <property type="entry name" value="Fumarate_lyase_CS"/>
</dbReference>
<proteinExistence type="inferred from homology"/>
<protein>
    <recommendedName>
        <fullName evidence="2 6">Argininosuccinate lyase</fullName>
        <shortName evidence="6">ASAL</shortName>
        <ecNumber evidence="2 6">4.3.2.1</ecNumber>
    </recommendedName>
    <alternativeName>
        <fullName evidence="6">Arginosuccinase</fullName>
    </alternativeName>
</protein>
<dbReference type="Gene3D" id="1.20.200.10">
    <property type="entry name" value="Fumarase/aspartase (Central domain)"/>
    <property type="match status" value="1"/>
</dbReference>
<dbReference type="FunFam" id="1.10.40.30:FF:000001">
    <property type="entry name" value="Argininosuccinate lyase"/>
    <property type="match status" value="1"/>
</dbReference>
<comment type="pathway">
    <text evidence="1 6">Amino-acid biosynthesis; L-arginine biosynthesis; L-arginine from L-ornithine and carbamoyl phosphate: step 3/3.</text>
</comment>
<dbReference type="UniPathway" id="UPA00068">
    <property type="reaction ID" value="UER00114"/>
</dbReference>
<dbReference type="FunFam" id="1.20.200.10:FF:000015">
    <property type="entry name" value="argininosuccinate lyase isoform X2"/>
    <property type="match status" value="1"/>
</dbReference>
<keyword evidence="5 6" id="KW-0456">Lyase</keyword>
<comment type="catalytic activity">
    <reaction evidence="6">
        <text>2-(N(omega)-L-arginino)succinate = fumarate + L-arginine</text>
        <dbReference type="Rhea" id="RHEA:24020"/>
        <dbReference type="ChEBI" id="CHEBI:29806"/>
        <dbReference type="ChEBI" id="CHEBI:32682"/>
        <dbReference type="ChEBI" id="CHEBI:57472"/>
        <dbReference type="EC" id="4.3.2.1"/>
    </reaction>
</comment>
<dbReference type="InterPro" id="IPR022761">
    <property type="entry name" value="Fumarate_lyase_N"/>
</dbReference>